<dbReference type="GO" id="GO:0043565">
    <property type="term" value="F:sequence-specific DNA binding"/>
    <property type="evidence" value="ECO:0007669"/>
    <property type="project" value="TreeGrafter"/>
</dbReference>
<dbReference type="Proteomes" id="UP000265800">
    <property type="component" value="Unassembled WGS sequence"/>
</dbReference>
<dbReference type="GO" id="GO:0009307">
    <property type="term" value="P:DNA restriction-modification system"/>
    <property type="evidence" value="ECO:0007669"/>
    <property type="project" value="InterPro"/>
</dbReference>
<accession>A0A399EZB5</accession>
<keyword evidence="3 7" id="KW-0489">Methyltransferase</keyword>
<dbReference type="PANTHER" id="PTHR30481:SF3">
    <property type="entry name" value="DNA ADENINE METHYLASE"/>
    <property type="match status" value="1"/>
</dbReference>
<dbReference type="Pfam" id="PF02086">
    <property type="entry name" value="MethyltransfD12"/>
    <property type="match status" value="1"/>
</dbReference>
<dbReference type="InterPro" id="IPR012327">
    <property type="entry name" value="MeTrfase_D12"/>
</dbReference>
<dbReference type="RefSeq" id="WP_281270823.1">
    <property type="nucleotide sequence ID" value="NZ_QWKZ01000008.1"/>
</dbReference>
<dbReference type="AlphaFoldDB" id="A0A399EZB5"/>
<organism evidence="7 8">
    <name type="scientific">Meiothermus luteus</name>
    <dbReference type="NCBI Taxonomy" id="2026184"/>
    <lineage>
        <taxon>Bacteria</taxon>
        <taxon>Thermotogati</taxon>
        <taxon>Deinococcota</taxon>
        <taxon>Deinococci</taxon>
        <taxon>Thermales</taxon>
        <taxon>Thermaceae</taxon>
        <taxon>Meiothermus</taxon>
    </lineage>
</organism>
<evidence type="ECO:0000313" key="8">
    <source>
        <dbReference type="Proteomes" id="UP000265800"/>
    </source>
</evidence>
<name>A0A399EZB5_9DEIN</name>
<dbReference type="SUPFAM" id="SSF53335">
    <property type="entry name" value="S-adenosyl-L-methionine-dependent methyltransferases"/>
    <property type="match status" value="1"/>
</dbReference>
<dbReference type="EMBL" id="QWKZ01000008">
    <property type="protein sequence ID" value="RIH89040.1"/>
    <property type="molecule type" value="Genomic_DNA"/>
</dbReference>
<dbReference type="PANTHER" id="PTHR30481">
    <property type="entry name" value="DNA ADENINE METHYLASE"/>
    <property type="match status" value="1"/>
</dbReference>
<sequence>MRFENSREVYLANRKRFNTLIKEGQAESEEAALLFYYLNRTGYNGLCRFNREGLFNVPFGKYRSVAYSKDFGAYASLLREWTF</sequence>
<evidence type="ECO:0000256" key="4">
    <source>
        <dbReference type="ARBA" id="ARBA00022679"/>
    </source>
</evidence>
<comment type="catalytic activity">
    <reaction evidence="6">
        <text>a 2'-deoxyadenosine in DNA + S-adenosyl-L-methionine = an N(6)-methyl-2'-deoxyadenosine in DNA + S-adenosyl-L-homocysteine + H(+)</text>
        <dbReference type="Rhea" id="RHEA:15197"/>
        <dbReference type="Rhea" id="RHEA-COMP:12418"/>
        <dbReference type="Rhea" id="RHEA-COMP:12419"/>
        <dbReference type="ChEBI" id="CHEBI:15378"/>
        <dbReference type="ChEBI" id="CHEBI:57856"/>
        <dbReference type="ChEBI" id="CHEBI:59789"/>
        <dbReference type="ChEBI" id="CHEBI:90615"/>
        <dbReference type="ChEBI" id="CHEBI:90616"/>
        <dbReference type="EC" id="2.1.1.72"/>
    </reaction>
</comment>
<keyword evidence="4 7" id="KW-0808">Transferase</keyword>
<dbReference type="Gene3D" id="1.10.1020.10">
    <property type="entry name" value="Adenine-specific Methyltransferase, Domain 2"/>
    <property type="match status" value="1"/>
</dbReference>
<evidence type="ECO:0000256" key="2">
    <source>
        <dbReference type="ARBA" id="ARBA00011900"/>
    </source>
</evidence>
<dbReference type="EC" id="2.1.1.72" evidence="2"/>
<evidence type="ECO:0000313" key="7">
    <source>
        <dbReference type="EMBL" id="RIH89040.1"/>
    </source>
</evidence>
<protein>
    <recommendedName>
        <fullName evidence="2">site-specific DNA-methyltransferase (adenine-specific)</fullName>
        <ecNumber evidence="2">2.1.1.72</ecNumber>
    </recommendedName>
</protein>
<keyword evidence="8" id="KW-1185">Reference proteome</keyword>
<evidence type="ECO:0000256" key="5">
    <source>
        <dbReference type="ARBA" id="ARBA00022691"/>
    </source>
</evidence>
<keyword evidence="5" id="KW-0949">S-adenosyl-L-methionine</keyword>
<comment type="similarity">
    <text evidence="1">Belongs to the N(4)/N(6)-methyltransferase family.</text>
</comment>
<dbReference type="InterPro" id="IPR029063">
    <property type="entry name" value="SAM-dependent_MTases_sf"/>
</dbReference>
<dbReference type="GO" id="GO:0009007">
    <property type="term" value="F:site-specific DNA-methyltransferase (adenine-specific) activity"/>
    <property type="evidence" value="ECO:0007669"/>
    <property type="project" value="UniProtKB-EC"/>
</dbReference>
<dbReference type="InterPro" id="IPR023095">
    <property type="entry name" value="Ade_MeTrfase_dom_2"/>
</dbReference>
<evidence type="ECO:0000256" key="3">
    <source>
        <dbReference type="ARBA" id="ARBA00022603"/>
    </source>
</evidence>
<evidence type="ECO:0000256" key="1">
    <source>
        <dbReference type="ARBA" id="ARBA00006594"/>
    </source>
</evidence>
<gene>
    <name evidence="7" type="primary">dam</name>
    <name evidence="7" type="ORF">Mlute_00449</name>
</gene>
<comment type="caution">
    <text evidence="7">The sequence shown here is derived from an EMBL/GenBank/DDBJ whole genome shotgun (WGS) entry which is preliminary data.</text>
</comment>
<evidence type="ECO:0000256" key="6">
    <source>
        <dbReference type="ARBA" id="ARBA00047942"/>
    </source>
</evidence>
<dbReference type="GO" id="GO:0006298">
    <property type="term" value="P:mismatch repair"/>
    <property type="evidence" value="ECO:0007669"/>
    <property type="project" value="TreeGrafter"/>
</dbReference>
<proteinExistence type="inferred from homology"/>
<dbReference type="GO" id="GO:1904047">
    <property type="term" value="F:S-adenosyl-L-methionine binding"/>
    <property type="evidence" value="ECO:0007669"/>
    <property type="project" value="TreeGrafter"/>
</dbReference>
<reference evidence="7 8" key="1">
    <citation type="submission" date="2018-08" db="EMBL/GenBank/DDBJ databases">
        <title>Meiothermus luteus KCTC 52599 genome sequencing project.</title>
        <authorList>
            <person name="Da Costa M.S."/>
            <person name="Albuquerque L."/>
            <person name="Raposo P."/>
            <person name="Froufe H.J.C."/>
            <person name="Barroso C.S."/>
            <person name="Egas C."/>
        </authorList>
    </citation>
    <scope>NUCLEOTIDE SEQUENCE [LARGE SCALE GENOMIC DNA]</scope>
    <source>
        <strain evidence="7 8">KCTC 52599</strain>
    </source>
</reference>
<dbReference type="GO" id="GO:0032259">
    <property type="term" value="P:methylation"/>
    <property type="evidence" value="ECO:0007669"/>
    <property type="project" value="UniProtKB-KW"/>
</dbReference>